<gene>
    <name evidence="1" type="ORF">JZO70_04555</name>
</gene>
<evidence type="ECO:0000313" key="2">
    <source>
        <dbReference type="Proteomes" id="UP000664601"/>
    </source>
</evidence>
<keyword evidence="2" id="KW-1185">Reference proteome</keyword>
<evidence type="ECO:0000313" key="1">
    <source>
        <dbReference type="EMBL" id="MBO1305417.1"/>
    </source>
</evidence>
<dbReference type="RefSeq" id="WP_207672361.1">
    <property type="nucleotide sequence ID" value="NZ_JAFREM010000007.1"/>
</dbReference>
<accession>A0ABS3L720</accession>
<dbReference type="EMBL" id="JAFREM010000007">
    <property type="protein sequence ID" value="MBO1305417.1"/>
    <property type="molecule type" value="Genomic_DNA"/>
</dbReference>
<reference evidence="1 2" key="1">
    <citation type="submission" date="2021-03" db="EMBL/GenBank/DDBJ databases">
        <title>Enterococcal diversity collection.</title>
        <authorList>
            <person name="Gilmore M.S."/>
            <person name="Schwartzman J."/>
            <person name="Van Tyne D."/>
            <person name="Martin M."/>
            <person name="Earl A.M."/>
            <person name="Manson A.L."/>
            <person name="Straub T."/>
            <person name="Salamzade R."/>
            <person name="Saavedra J."/>
            <person name="Lebreton F."/>
            <person name="Prichula J."/>
            <person name="Schaufler K."/>
            <person name="Gaca A."/>
            <person name="Sgardioli B."/>
            <person name="Wagenaar J."/>
            <person name="Strong T."/>
        </authorList>
    </citation>
    <scope>NUCLEOTIDE SEQUENCE [LARGE SCALE GENOMIC DNA]</scope>
    <source>
        <strain evidence="1 2">669A</strain>
    </source>
</reference>
<dbReference type="Proteomes" id="UP000664601">
    <property type="component" value="Unassembled WGS sequence"/>
</dbReference>
<name>A0ABS3L720_9ENTE</name>
<organism evidence="1 2">
    <name type="scientific">Candidatus Enterococcus moelleringii</name>
    <dbReference type="NCBI Taxonomy" id="2815325"/>
    <lineage>
        <taxon>Bacteria</taxon>
        <taxon>Bacillati</taxon>
        <taxon>Bacillota</taxon>
        <taxon>Bacilli</taxon>
        <taxon>Lactobacillales</taxon>
        <taxon>Enterococcaceae</taxon>
        <taxon>Enterococcus</taxon>
    </lineage>
</organism>
<sequence>MTEGFTFRELEMLPVSVTLSSEEIKKKMTFEGAITHEDLKNVSFDYFMMTKHDLEELLEKLGPIDQDKPALYQIKGSLISSRLKNEVVEGYYLPTQWGFMRVNLFEE</sequence>
<proteinExistence type="predicted"/>
<protein>
    <submittedName>
        <fullName evidence="1">Uncharacterized protein</fullName>
    </submittedName>
</protein>
<comment type="caution">
    <text evidence="1">The sequence shown here is derived from an EMBL/GenBank/DDBJ whole genome shotgun (WGS) entry which is preliminary data.</text>
</comment>